<protein>
    <submittedName>
        <fullName evidence="2">Uncharacterized protein LOC108986031</fullName>
    </submittedName>
</protein>
<organism evidence="1 2">
    <name type="scientific">Juglans regia</name>
    <name type="common">English walnut</name>
    <dbReference type="NCBI Taxonomy" id="51240"/>
    <lineage>
        <taxon>Eukaryota</taxon>
        <taxon>Viridiplantae</taxon>
        <taxon>Streptophyta</taxon>
        <taxon>Embryophyta</taxon>
        <taxon>Tracheophyta</taxon>
        <taxon>Spermatophyta</taxon>
        <taxon>Magnoliopsida</taxon>
        <taxon>eudicotyledons</taxon>
        <taxon>Gunneridae</taxon>
        <taxon>Pentapetalae</taxon>
        <taxon>rosids</taxon>
        <taxon>fabids</taxon>
        <taxon>Fagales</taxon>
        <taxon>Juglandaceae</taxon>
        <taxon>Juglans</taxon>
    </lineage>
</organism>
<accession>A0A2I4E3U2</accession>
<dbReference type="GeneID" id="108986031"/>
<dbReference type="Proteomes" id="UP000235220">
    <property type="component" value="Chromosome 5"/>
</dbReference>
<dbReference type="OrthoDB" id="1727395at2759"/>
<dbReference type="SUPFAM" id="SSF56672">
    <property type="entry name" value="DNA/RNA polymerases"/>
    <property type="match status" value="1"/>
</dbReference>
<dbReference type="RefSeq" id="XP_018814069.1">
    <property type="nucleotide sequence ID" value="XM_018958524.1"/>
</dbReference>
<dbReference type="Gramene" id="Jr05_10210_p1">
    <property type="protein sequence ID" value="cds.Jr05_10210_p1"/>
    <property type="gene ID" value="Jr05_10210"/>
</dbReference>
<dbReference type="Gene3D" id="3.10.10.10">
    <property type="entry name" value="HIV Type 1 Reverse Transcriptase, subunit A, domain 1"/>
    <property type="match status" value="1"/>
</dbReference>
<proteinExistence type="predicted"/>
<dbReference type="AlphaFoldDB" id="A0A2I4E3U2"/>
<evidence type="ECO:0000313" key="1">
    <source>
        <dbReference type="Proteomes" id="UP000235220"/>
    </source>
</evidence>
<dbReference type="InterPro" id="IPR053134">
    <property type="entry name" value="RNA-dir_DNA_polymerase"/>
</dbReference>
<dbReference type="PANTHER" id="PTHR24559">
    <property type="entry name" value="TRANSPOSON TY3-I GAG-POL POLYPROTEIN"/>
    <property type="match status" value="1"/>
</dbReference>
<evidence type="ECO:0000313" key="2">
    <source>
        <dbReference type="RefSeq" id="XP_018814069.1"/>
    </source>
</evidence>
<keyword evidence="1" id="KW-1185">Reference proteome</keyword>
<dbReference type="KEGG" id="jre:108986031"/>
<reference evidence="2" key="1">
    <citation type="submission" date="2025-08" db="UniProtKB">
        <authorList>
            <consortium name="RefSeq"/>
        </authorList>
    </citation>
    <scope>IDENTIFICATION</scope>
    <source>
        <tissue evidence="2">Leaves</tissue>
    </source>
</reference>
<dbReference type="STRING" id="51240.A0A2I4E3U2"/>
<dbReference type="InterPro" id="IPR043502">
    <property type="entry name" value="DNA/RNA_pol_sf"/>
</dbReference>
<sequence length="308" mass="34685">MAEIARKTPTTLREFMDRVDGFINAEDMLEALIAPWQSEMERAGQKASDGNQLGLTVSCSNATQGLHGDVIQLMRAITLLVLAGKAPKTEAIMSDFLVVKSPSSYNAILACPTLNSLRAVTSTYHLKMKFPTDSGVGEVRGEQVLAQECYDRELRHEALRQADPNEPLELVAVDQSTLEWMVQIGTKLDPKMRTGLISLLIEHRDVFAWSYEDMPEIDNSIIEHWLGVDLAVRRVKQKRQSISAERYWAIVEEVECLLLVGFIQQVHYPEWLFNVVLVKKANGKWRMCVDFTDLNKACPTVSLYLAST</sequence>
<gene>
    <name evidence="2" type="primary">LOC108986031</name>
</gene>
<dbReference type="PANTHER" id="PTHR24559:SF430">
    <property type="entry name" value="RNA-DIRECTED DNA POLYMERASE"/>
    <property type="match status" value="1"/>
</dbReference>
<name>A0A2I4E3U2_JUGRE</name>